<reference evidence="2 5" key="3">
    <citation type="submission" date="2018-09" db="EMBL/GenBank/DDBJ databases">
        <title>Draft genome sequences of Legionella taurinensis isolated from water samples.</title>
        <authorList>
            <person name="Chakeri A."/>
            <person name="Allerberger F."/>
            <person name="Kundi M."/>
            <person name="Ruppitsch W."/>
            <person name="Schmid D."/>
        </authorList>
    </citation>
    <scope>NUCLEOTIDE SEQUENCE [LARGE SCALE GENOMIC DNA]</scope>
    <source>
        <strain evidence="2 5">4570-18-6</strain>
    </source>
</reference>
<evidence type="ECO:0000313" key="3">
    <source>
        <dbReference type="EMBL" id="TID43163.1"/>
    </source>
</evidence>
<dbReference type="EMBL" id="QZWB01000016">
    <property type="protein sequence ID" value="RJT44238.1"/>
    <property type="molecule type" value="Genomic_DNA"/>
</dbReference>
<gene>
    <name evidence="2" type="ORF">D6J04_12855</name>
    <name evidence="1" type="ORF">DB745_05045</name>
    <name evidence="3" type="ORF">DIZ81_06645</name>
</gene>
<organism evidence="2 5">
    <name type="scientific">Legionella taurinensis</name>
    <dbReference type="NCBI Taxonomy" id="70611"/>
    <lineage>
        <taxon>Bacteria</taxon>
        <taxon>Pseudomonadati</taxon>
        <taxon>Pseudomonadota</taxon>
        <taxon>Gammaproteobacteria</taxon>
        <taxon>Legionellales</taxon>
        <taxon>Legionellaceae</taxon>
        <taxon>Legionella</taxon>
    </lineage>
</organism>
<protein>
    <submittedName>
        <fullName evidence="2">Uncharacterized protein</fullName>
    </submittedName>
</protein>
<dbReference type="Proteomes" id="UP000251035">
    <property type="component" value="Unassembled WGS sequence"/>
</dbReference>
<name>A0A3A5L1M4_9GAMM</name>
<comment type="caution">
    <text evidence="2">The sequence shown here is derived from an EMBL/GenBank/DDBJ whole genome shotgun (WGS) entry which is preliminary data.</text>
</comment>
<dbReference type="Proteomes" id="UP000306421">
    <property type="component" value="Unassembled WGS sequence"/>
</dbReference>
<reference evidence="1 4" key="1">
    <citation type="submission" date="2018-04" db="EMBL/GenBank/DDBJ databases">
        <title>Whole genome sequence comparison of clinical and drinking water Legionella pneumophila isolates associated with the Flint Water Crisis.</title>
        <authorList>
            <person name="Garner E."/>
            <person name="Brown C."/>
            <person name="Schwake O."/>
            <person name="Coil D."/>
            <person name="Jospin G."/>
            <person name="Eisen J."/>
            <person name="Edwards M."/>
            <person name="Pruden A."/>
        </authorList>
    </citation>
    <scope>NUCLEOTIDE SEQUENCE [LARGE SCALE GENOMIC DNA]</scope>
    <source>
        <strain evidence="1 4">Genessee03</strain>
    </source>
</reference>
<evidence type="ECO:0000313" key="2">
    <source>
        <dbReference type="EMBL" id="RJT44238.1"/>
    </source>
</evidence>
<evidence type="ECO:0000313" key="4">
    <source>
        <dbReference type="Proteomes" id="UP000251035"/>
    </source>
</evidence>
<evidence type="ECO:0000313" key="5">
    <source>
        <dbReference type="Proteomes" id="UP000270757"/>
    </source>
</evidence>
<evidence type="ECO:0000313" key="6">
    <source>
        <dbReference type="Proteomes" id="UP000306421"/>
    </source>
</evidence>
<dbReference type="Proteomes" id="UP000270757">
    <property type="component" value="Unassembled WGS sequence"/>
</dbReference>
<accession>A0A3A5L1M4</accession>
<dbReference type="AlphaFoldDB" id="A0A3A5L1M4"/>
<evidence type="ECO:0000313" key="1">
    <source>
        <dbReference type="EMBL" id="PUT48338.1"/>
    </source>
</evidence>
<dbReference type="Gene3D" id="1.10.3290.20">
    <property type="match status" value="1"/>
</dbReference>
<keyword evidence="4" id="KW-1185">Reference proteome</keyword>
<reference evidence="3 6" key="2">
    <citation type="submission" date="2018-04" db="EMBL/GenBank/DDBJ databases">
        <title>Whole genome sequence comparison of clinical and drinking water Legionella pneumophila isolates.</title>
        <authorList>
            <person name="Garner E."/>
        </authorList>
    </citation>
    <scope>NUCLEOTIDE SEQUENCE [LARGE SCALE GENOMIC DNA]</scope>
    <source>
        <strain evidence="3 6">WH02</strain>
    </source>
</reference>
<proteinExistence type="predicted"/>
<sequence>MEQYDFQVAQSENDEGITLTIRHLELGADLFESVSPDKPLSGQSVFRFLKAIQFPDHPEQSEAVYSEVEAIYRDNQKRAAELNPVIKEIGRLKQQQESVLKQATHFIKNSTNQWPVEARVLLDRVQTLKLEMGKRLQQYQADNPADYEAIARSLYQSLEAMESECLKIMDKTYIEEAIIRSMQVLSDKTEGLASGDKLLKRLTLLEKDDALLRHNTVMAVMEAVSALDKSALKQQFILKLAALPSIDFDKQVQRLCASILDLKQAGLLSDYSADLLINQKFIDKSCQSRITSESYNFFGLASRDEYENKIMWSYYTQSVESKLAAKIDSGESLTELFHFAAKTRKKIARIRGEDYRFGEFRDNKSMDSYSSQGKSVANKDVFPTLVSVIQQQQTIYNDHEKPDMALTLLHEADTTKYFRKFQFRPTLTLGERSIQGPAETVAIYYNDAQCKEMRSVAVIFDETKRASFDEALSALDERFLAKVRKRQFKNDDEFLTALAEFTYTLAKLYPLSRGSGAVTQWLLRGIVLHYTRGLISLKDVRLGDAKEEQRVPYDIYAQMVQDPKQYIQDFKSSLMPYFSVLDKSKDLLKIGGYIEKEGKWVLSEAKGAKIAKNANRYFLKKHEDLAQLASLLNSREPLELNHLKKTVSDLKTDSILYQKNKLSFFDSKIAKQANEVILETEKCLQLKK</sequence>
<dbReference type="EMBL" id="QCXM01000004">
    <property type="protein sequence ID" value="PUT48338.1"/>
    <property type="molecule type" value="Genomic_DNA"/>
</dbReference>
<dbReference type="EMBL" id="QFGG01000005">
    <property type="protein sequence ID" value="TID43163.1"/>
    <property type="molecule type" value="Genomic_DNA"/>
</dbReference>